<keyword evidence="2" id="KW-1185">Reference proteome</keyword>
<protein>
    <submittedName>
        <fullName evidence="1">Uncharacterized protein</fullName>
    </submittedName>
</protein>
<organism evidence="1 2">
    <name type="scientific">Liparis tanakae</name>
    <name type="common">Tanaka's snailfish</name>
    <dbReference type="NCBI Taxonomy" id="230148"/>
    <lineage>
        <taxon>Eukaryota</taxon>
        <taxon>Metazoa</taxon>
        <taxon>Chordata</taxon>
        <taxon>Craniata</taxon>
        <taxon>Vertebrata</taxon>
        <taxon>Euteleostomi</taxon>
        <taxon>Actinopterygii</taxon>
        <taxon>Neopterygii</taxon>
        <taxon>Teleostei</taxon>
        <taxon>Neoteleostei</taxon>
        <taxon>Acanthomorphata</taxon>
        <taxon>Eupercaria</taxon>
        <taxon>Perciformes</taxon>
        <taxon>Cottioidei</taxon>
        <taxon>Cottales</taxon>
        <taxon>Liparidae</taxon>
        <taxon>Liparis</taxon>
    </lineage>
</organism>
<name>A0A4Z2G916_9TELE</name>
<dbReference type="Proteomes" id="UP000314294">
    <property type="component" value="Unassembled WGS sequence"/>
</dbReference>
<evidence type="ECO:0000313" key="2">
    <source>
        <dbReference type="Proteomes" id="UP000314294"/>
    </source>
</evidence>
<sequence length="98" mass="10649">MAHARSEETLAGQLGPDVNDFLGLTGPRSALTLWTPGGSRVFYPGRHRLSRIGITGTAGYMYPTTATQMSLIVFLIDLTSLNNTTCLDVYVSNEQNEV</sequence>
<dbReference type="AlphaFoldDB" id="A0A4Z2G916"/>
<proteinExistence type="predicted"/>
<gene>
    <name evidence="1" type="ORF">EYF80_040285</name>
</gene>
<dbReference type="EMBL" id="SRLO01000653">
    <property type="protein sequence ID" value="TNN49525.1"/>
    <property type="molecule type" value="Genomic_DNA"/>
</dbReference>
<evidence type="ECO:0000313" key="1">
    <source>
        <dbReference type="EMBL" id="TNN49525.1"/>
    </source>
</evidence>
<reference evidence="1 2" key="1">
    <citation type="submission" date="2019-03" db="EMBL/GenBank/DDBJ databases">
        <title>First draft genome of Liparis tanakae, snailfish: a comprehensive survey of snailfish specific genes.</title>
        <authorList>
            <person name="Kim W."/>
            <person name="Song I."/>
            <person name="Jeong J.-H."/>
            <person name="Kim D."/>
            <person name="Kim S."/>
            <person name="Ryu S."/>
            <person name="Song J.Y."/>
            <person name="Lee S.K."/>
        </authorList>
    </citation>
    <scope>NUCLEOTIDE SEQUENCE [LARGE SCALE GENOMIC DNA]</scope>
    <source>
        <tissue evidence="1">Muscle</tissue>
    </source>
</reference>
<accession>A0A4Z2G916</accession>
<comment type="caution">
    <text evidence="1">The sequence shown here is derived from an EMBL/GenBank/DDBJ whole genome shotgun (WGS) entry which is preliminary data.</text>
</comment>